<evidence type="ECO:0000256" key="1">
    <source>
        <dbReference type="SAM" id="MobiDB-lite"/>
    </source>
</evidence>
<dbReference type="InterPro" id="IPR039619">
    <property type="entry name" value="MAKR2/5"/>
</dbReference>
<dbReference type="EMBL" id="CP093343">
    <property type="protein sequence ID" value="WOG81278.1"/>
    <property type="molecule type" value="Genomic_DNA"/>
</dbReference>
<evidence type="ECO:0000313" key="3">
    <source>
        <dbReference type="Proteomes" id="UP000077755"/>
    </source>
</evidence>
<dbReference type="AlphaFoldDB" id="A0AAF0W475"/>
<sequence length="381" mass="42007">MEAFSLLKYWRGGGAASACATPSPPDVSTTISNTLVSNVQESDDEENGDDGPFFDMEFAVKRDERDREFISESDDDESDDCECEDEDENDNGELKFTLSSASSGESIDPNISLSPSDDLFFKGRLVPLTETDTEADENTNTHSRPVSKTTKLRVLMLKLKKSTKLNATKAEDNDENGENCVDAKKDDKIKQPARFFTVKFKVDEVPVLSLFTRENSSKVSIKQNKEENKESTGKSKTIIEEEEKVFSKDVVNKYLKKVKPLYVRVSKRYGEKLGFSGHLSLAGAAGTPKASDLSAAEATQRSNVKSLKLGIGFPEKLRVVRKQLGKSKSASAAVTAAESPPVVVAKRRDDSLLQQQDGIQSAILHCKRSFKASRGKFLDYS</sequence>
<keyword evidence="3" id="KW-1185">Reference proteome</keyword>
<reference evidence="2" key="2">
    <citation type="submission" date="2022-03" db="EMBL/GenBank/DDBJ databases">
        <title>Draft title - Genomic analysis of global carrot germplasm unveils the trajectory of domestication and the origin of high carotenoid orange carrot.</title>
        <authorList>
            <person name="Iorizzo M."/>
            <person name="Ellison S."/>
            <person name="Senalik D."/>
            <person name="Macko-Podgorni A."/>
            <person name="Grzebelus D."/>
            <person name="Bostan H."/>
            <person name="Rolling W."/>
            <person name="Curaba J."/>
            <person name="Simon P."/>
        </authorList>
    </citation>
    <scope>NUCLEOTIDE SEQUENCE</scope>
    <source>
        <tissue evidence="2">Leaf</tissue>
    </source>
</reference>
<proteinExistence type="predicted"/>
<evidence type="ECO:0008006" key="4">
    <source>
        <dbReference type="Google" id="ProtNLM"/>
    </source>
</evidence>
<name>A0AAF0W475_DAUCS</name>
<feature type="region of interest" description="Disordered" evidence="1">
    <location>
        <begin position="64"/>
        <end position="108"/>
    </location>
</feature>
<gene>
    <name evidence="2" type="ORF">DCAR_0100424</name>
</gene>
<organism evidence="2 3">
    <name type="scientific">Daucus carota subsp. sativus</name>
    <name type="common">Carrot</name>
    <dbReference type="NCBI Taxonomy" id="79200"/>
    <lineage>
        <taxon>Eukaryota</taxon>
        <taxon>Viridiplantae</taxon>
        <taxon>Streptophyta</taxon>
        <taxon>Embryophyta</taxon>
        <taxon>Tracheophyta</taxon>
        <taxon>Spermatophyta</taxon>
        <taxon>Magnoliopsida</taxon>
        <taxon>eudicotyledons</taxon>
        <taxon>Gunneridae</taxon>
        <taxon>Pentapetalae</taxon>
        <taxon>asterids</taxon>
        <taxon>campanulids</taxon>
        <taxon>Apiales</taxon>
        <taxon>Apiaceae</taxon>
        <taxon>Apioideae</taxon>
        <taxon>Scandiceae</taxon>
        <taxon>Daucinae</taxon>
        <taxon>Daucus</taxon>
        <taxon>Daucus sect. Daucus</taxon>
    </lineage>
</organism>
<dbReference type="PANTHER" id="PTHR33929">
    <property type="entry name" value="MEMBRANE-ASSOCIATED KINASE REGULATOR 2-RELATED"/>
    <property type="match status" value="1"/>
</dbReference>
<dbReference type="GO" id="GO:0005886">
    <property type="term" value="C:plasma membrane"/>
    <property type="evidence" value="ECO:0007669"/>
    <property type="project" value="InterPro"/>
</dbReference>
<dbReference type="Proteomes" id="UP000077755">
    <property type="component" value="Chromosome 1"/>
</dbReference>
<dbReference type="PANTHER" id="PTHR33929:SF1">
    <property type="entry name" value="MEMBRANE-ASSOCIATED KINASE REGULATOR 2-RELATED"/>
    <property type="match status" value="1"/>
</dbReference>
<feature type="compositionally biased region" description="Acidic residues" evidence="1">
    <location>
        <begin position="71"/>
        <end position="91"/>
    </location>
</feature>
<accession>A0AAF0W475</accession>
<protein>
    <recommendedName>
        <fullName evidence="4">Membrane-associated kinase regulator 2</fullName>
    </recommendedName>
</protein>
<feature type="compositionally biased region" description="Polar residues" evidence="1">
    <location>
        <begin position="97"/>
        <end position="108"/>
    </location>
</feature>
<evidence type="ECO:0000313" key="2">
    <source>
        <dbReference type="EMBL" id="WOG81278.1"/>
    </source>
</evidence>
<reference evidence="2" key="1">
    <citation type="journal article" date="2016" name="Nat. Genet.">
        <title>A high-quality carrot genome assembly provides new insights into carotenoid accumulation and asterid genome evolution.</title>
        <authorList>
            <person name="Iorizzo M."/>
            <person name="Ellison S."/>
            <person name="Senalik D."/>
            <person name="Zeng P."/>
            <person name="Satapoomin P."/>
            <person name="Huang J."/>
            <person name="Bowman M."/>
            <person name="Iovene M."/>
            <person name="Sanseverino W."/>
            <person name="Cavagnaro P."/>
            <person name="Yildiz M."/>
            <person name="Macko-Podgorni A."/>
            <person name="Moranska E."/>
            <person name="Grzebelus E."/>
            <person name="Grzebelus D."/>
            <person name="Ashrafi H."/>
            <person name="Zheng Z."/>
            <person name="Cheng S."/>
            <person name="Spooner D."/>
            <person name="Van Deynze A."/>
            <person name="Simon P."/>
        </authorList>
    </citation>
    <scope>NUCLEOTIDE SEQUENCE</scope>
    <source>
        <tissue evidence="2">Leaf</tissue>
    </source>
</reference>